<organism evidence="3 4">
    <name type="scientific">Panicum hallii var. hallii</name>
    <dbReference type="NCBI Taxonomy" id="1504633"/>
    <lineage>
        <taxon>Eukaryota</taxon>
        <taxon>Viridiplantae</taxon>
        <taxon>Streptophyta</taxon>
        <taxon>Embryophyta</taxon>
        <taxon>Tracheophyta</taxon>
        <taxon>Spermatophyta</taxon>
        <taxon>Magnoliopsida</taxon>
        <taxon>Liliopsida</taxon>
        <taxon>Poales</taxon>
        <taxon>Poaceae</taxon>
        <taxon>PACMAD clade</taxon>
        <taxon>Panicoideae</taxon>
        <taxon>Panicodae</taxon>
        <taxon>Paniceae</taxon>
        <taxon>Panicinae</taxon>
        <taxon>Panicum</taxon>
        <taxon>Panicum sect. Panicum</taxon>
    </lineage>
</organism>
<evidence type="ECO:0000256" key="1">
    <source>
        <dbReference type="SAM" id="SignalP"/>
    </source>
</evidence>
<keyword evidence="1" id="KW-0732">Signal</keyword>
<dbReference type="EMBL" id="CM009749">
    <property type="protein sequence ID" value="PUZ74278.1"/>
    <property type="molecule type" value="Genomic_DNA"/>
</dbReference>
<name>A0A2T7F2I1_9POAL</name>
<evidence type="ECO:0000313" key="3">
    <source>
        <dbReference type="EMBL" id="PUZ74278.1"/>
    </source>
</evidence>
<gene>
    <name evidence="3" type="ORF">GQ55_1G051800</name>
</gene>
<dbReference type="AlphaFoldDB" id="A0A2T7F2I1"/>
<dbReference type="Gene3D" id="3.30.30.10">
    <property type="entry name" value="Knottin, scorpion toxin-like"/>
    <property type="match status" value="1"/>
</dbReference>
<sequence>MDLQPCKVAAAAALILMLLLTIGLQQASAVNNGGVCSAVDRSKTFKGVCVSKAPCVAACGGEGYPDGYCFMDVADPDYRVCMCTGPCSPPEPAATSRAVRKTMIPY</sequence>
<dbReference type="Gramene" id="PUZ74278">
    <property type="protein sequence ID" value="PUZ74278"/>
    <property type="gene ID" value="GQ55_1G051800"/>
</dbReference>
<dbReference type="OrthoDB" id="602161at2759"/>
<dbReference type="Proteomes" id="UP000244336">
    <property type="component" value="Chromosome 1"/>
</dbReference>
<feature type="signal peptide" evidence="1">
    <location>
        <begin position="1"/>
        <end position="29"/>
    </location>
</feature>
<reference evidence="3 4" key="1">
    <citation type="submission" date="2018-04" db="EMBL/GenBank/DDBJ databases">
        <title>WGS assembly of Panicum hallii var. hallii HAL2.</title>
        <authorList>
            <person name="Lovell J."/>
            <person name="Jenkins J."/>
            <person name="Lowry D."/>
            <person name="Mamidi S."/>
            <person name="Sreedasyam A."/>
            <person name="Weng X."/>
            <person name="Barry K."/>
            <person name="Bonette J."/>
            <person name="Campitelli B."/>
            <person name="Daum C."/>
            <person name="Gordon S."/>
            <person name="Gould B."/>
            <person name="Lipzen A."/>
            <person name="MacQueen A."/>
            <person name="Palacio-Mejia J."/>
            <person name="Plott C."/>
            <person name="Shakirov E."/>
            <person name="Shu S."/>
            <person name="Yoshinaga Y."/>
            <person name="Zane M."/>
            <person name="Rokhsar D."/>
            <person name="Grimwood J."/>
            <person name="Schmutz J."/>
            <person name="Juenger T."/>
        </authorList>
    </citation>
    <scope>NUCLEOTIDE SEQUENCE [LARGE SCALE GENOMIC DNA]</scope>
    <source>
        <strain evidence="4">cv. HAL2</strain>
    </source>
</reference>
<dbReference type="InterPro" id="IPR036574">
    <property type="entry name" value="Scorpion_toxin-like_sf"/>
</dbReference>
<proteinExistence type="predicted"/>
<keyword evidence="4" id="KW-1185">Reference proteome</keyword>
<dbReference type="Pfam" id="PF00304">
    <property type="entry name" value="Gamma-thionin"/>
    <property type="match status" value="1"/>
</dbReference>
<dbReference type="SUPFAM" id="SSF57095">
    <property type="entry name" value="Scorpion toxin-like"/>
    <property type="match status" value="1"/>
</dbReference>
<accession>A0A2T7F2I1</accession>
<feature type="chain" id="PRO_5015694575" description="Knottins-like domain-containing protein" evidence="1">
    <location>
        <begin position="30"/>
        <end position="106"/>
    </location>
</feature>
<dbReference type="InterPro" id="IPR003614">
    <property type="entry name" value="Knottins"/>
</dbReference>
<evidence type="ECO:0000259" key="2">
    <source>
        <dbReference type="Pfam" id="PF00304"/>
    </source>
</evidence>
<feature type="domain" description="Knottins-like" evidence="2">
    <location>
        <begin position="41"/>
        <end position="87"/>
    </location>
</feature>
<protein>
    <recommendedName>
        <fullName evidence="2">Knottins-like domain-containing protein</fullName>
    </recommendedName>
</protein>
<evidence type="ECO:0000313" key="4">
    <source>
        <dbReference type="Proteomes" id="UP000244336"/>
    </source>
</evidence>